<dbReference type="InterPro" id="IPR036691">
    <property type="entry name" value="Endo/exonu/phosph_ase_sf"/>
</dbReference>
<name>A0A2M7XCT2_9BACT</name>
<dbReference type="Proteomes" id="UP000229385">
    <property type="component" value="Unassembled WGS sequence"/>
</dbReference>
<dbReference type="SUPFAM" id="SSF56219">
    <property type="entry name" value="DNase I-like"/>
    <property type="match status" value="1"/>
</dbReference>
<comment type="caution">
    <text evidence="2">The sequence shown here is derived from an EMBL/GenBank/DDBJ whole genome shotgun (WGS) entry which is preliminary data.</text>
</comment>
<evidence type="ECO:0000313" key="2">
    <source>
        <dbReference type="EMBL" id="PJA45701.1"/>
    </source>
</evidence>
<gene>
    <name evidence="2" type="ORF">CO174_01775</name>
</gene>
<dbReference type="AlphaFoldDB" id="A0A2M7XCT2"/>
<organism evidence="2 3">
    <name type="scientific">Candidatus Uhrbacteria bacterium CG_4_9_14_3_um_filter_50_9</name>
    <dbReference type="NCBI Taxonomy" id="1975035"/>
    <lineage>
        <taxon>Bacteria</taxon>
        <taxon>Candidatus Uhriibacteriota</taxon>
    </lineage>
</organism>
<accession>A0A2M7XCT2</accession>
<dbReference type="EMBL" id="PFWU01000022">
    <property type="protein sequence ID" value="PJA45701.1"/>
    <property type="molecule type" value="Genomic_DNA"/>
</dbReference>
<evidence type="ECO:0000313" key="3">
    <source>
        <dbReference type="Proteomes" id="UP000229385"/>
    </source>
</evidence>
<evidence type="ECO:0000259" key="1">
    <source>
        <dbReference type="Pfam" id="PF03372"/>
    </source>
</evidence>
<protein>
    <recommendedName>
        <fullName evidence="1">Endonuclease/exonuclease/phosphatase domain-containing protein</fullName>
    </recommendedName>
</protein>
<feature type="domain" description="Endonuclease/exonuclease/phosphatase" evidence="1">
    <location>
        <begin position="5"/>
        <end position="260"/>
    </location>
</feature>
<dbReference type="InterPro" id="IPR005135">
    <property type="entry name" value="Endo/exonuclease/phosphatase"/>
</dbReference>
<dbReference type="Pfam" id="PF03372">
    <property type="entry name" value="Exo_endo_phos"/>
    <property type="match status" value="1"/>
</dbReference>
<reference evidence="3" key="1">
    <citation type="submission" date="2017-09" db="EMBL/GenBank/DDBJ databases">
        <title>Depth-based differentiation of microbial function through sediment-hosted aquifers and enrichment of novel symbionts in the deep terrestrial subsurface.</title>
        <authorList>
            <person name="Probst A.J."/>
            <person name="Ladd B."/>
            <person name="Jarett J.K."/>
            <person name="Geller-Mcgrath D.E."/>
            <person name="Sieber C.M.K."/>
            <person name="Emerson J.B."/>
            <person name="Anantharaman K."/>
            <person name="Thomas B.C."/>
            <person name="Malmstrom R."/>
            <person name="Stieglmeier M."/>
            <person name="Klingl A."/>
            <person name="Woyke T."/>
            <person name="Ryan C.M."/>
            <person name="Banfield J.F."/>
        </authorList>
    </citation>
    <scope>NUCLEOTIDE SEQUENCE [LARGE SCALE GENOMIC DNA]</scope>
</reference>
<sequence>MNIISLNTYMGHVFEPLMDFIETHRDSTDVFCFQEMMSSDDMELKHTEGTRRLNLLQEIQTRLPDHNVFFDATQDDFETDTPYAGQSKLGSAIFYRKSLDMRETGSFMICNAYNTFTPPDYSTLAHNAIYIVVNQDGHDYLICSVHGNSEPANKLDSPFRIEQFEKIRHFLNARNERRILMGDFNAMPNTQSVMMFEEAGLRNLVREYDIKTTRGSNMRKLFPQYEHGTYGFQEFADYTFVSPEIPVTSFDVPDLPISDHLPMILEIDTTTVV</sequence>
<dbReference type="GO" id="GO:0003824">
    <property type="term" value="F:catalytic activity"/>
    <property type="evidence" value="ECO:0007669"/>
    <property type="project" value="InterPro"/>
</dbReference>
<dbReference type="Gene3D" id="3.60.10.10">
    <property type="entry name" value="Endonuclease/exonuclease/phosphatase"/>
    <property type="match status" value="1"/>
</dbReference>
<proteinExistence type="predicted"/>